<dbReference type="InterPro" id="IPR049445">
    <property type="entry name" value="TetR_SbtR-like_C"/>
</dbReference>
<dbReference type="Gene3D" id="1.10.357.10">
    <property type="entry name" value="Tetracycline Repressor, domain 2"/>
    <property type="match status" value="1"/>
</dbReference>
<keyword evidence="2 4" id="KW-0238">DNA-binding</keyword>
<dbReference type="PROSITE" id="PS50977">
    <property type="entry name" value="HTH_TETR_2"/>
    <property type="match status" value="1"/>
</dbReference>
<dbReference type="Proteomes" id="UP000198282">
    <property type="component" value="Unassembled WGS sequence"/>
</dbReference>
<dbReference type="InterPro" id="IPR009057">
    <property type="entry name" value="Homeodomain-like_sf"/>
</dbReference>
<evidence type="ECO:0000256" key="3">
    <source>
        <dbReference type="ARBA" id="ARBA00023163"/>
    </source>
</evidence>
<feature type="domain" description="HTH tetR-type" evidence="6">
    <location>
        <begin position="21"/>
        <end position="80"/>
    </location>
</feature>
<dbReference type="InterPro" id="IPR050109">
    <property type="entry name" value="HTH-type_TetR-like_transc_reg"/>
</dbReference>
<dbReference type="EMBL" id="FZOD01000001">
    <property type="protein sequence ID" value="SNR92635.1"/>
    <property type="molecule type" value="Genomic_DNA"/>
</dbReference>
<keyword evidence="8" id="KW-1185">Reference proteome</keyword>
<dbReference type="InterPro" id="IPR001647">
    <property type="entry name" value="HTH_TetR"/>
</dbReference>
<dbReference type="InterPro" id="IPR036271">
    <property type="entry name" value="Tet_transcr_reg_TetR-rel_C_sf"/>
</dbReference>
<accession>A0A239AAI0</accession>
<evidence type="ECO:0000313" key="7">
    <source>
        <dbReference type="EMBL" id="SNR92635.1"/>
    </source>
</evidence>
<dbReference type="Pfam" id="PF00440">
    <property type="entry name" value="TetR_N"/>
    <property type="match status" value="1"/>
</dbReference>
<evidence type="ECO:0000256" key="1">
    <source>
        <dbReference type="ARBA" id="ARBA00023015"/>
    </source>
</evidence>
<organism evidence="7 8">
    <name type="scientific">Streptosporangium subroseum</name>
    <dbReference type="NCBI Taxonomy" id="106412"/>
    <lineage>
        <taxon>Bacteria</taxon>
        <taxon>Bacillati</taxon>
        <taxon>Actinomycetota</taxon>
        <taxon>Actinomycetes</taxon>
        <taxon>Streptosporangiales</taxon>
        <taxon>Streptosporangiaceae</taxon>
        <taxon>Streptosporangium</taxon>
    </lineage>
</organism>
<dbReference type="OrthoDB" id="3295174at2"/>
<keyword evidence="3" id="KW-0804">Transcription</keyword>
<evidence type="ECO:0000256" key="5">
    <source>
        <dbReference type="SAM" id="MobiDB-lite"/>
    </source>
</evidence>
<evidence type="ECO:0000259" key="6">
    <source>
        <dbReference type="PROSITE" id="PS50977"/>
    </source>
</evidence>
<feature type="region of interest" description="Disordered" evidence="5">
    <location>
        <begin position="186"/>
        <end position="215"/>
    </location>
</feature>
<keyword evidence="1" id="KW-0805">Transcription regulation</keyword>
<gene>
    <name evidence="7" type="ORF">SAMN05216276_1001255</name>
</gene>
<dbReference type="SUPFAM" id="SSF46689">
    <property type="entry name" value="Homeodomain-like"/>
    <property type="match status" value="1"/>
</dbReference>
<dbReference type="PANTHER" id="PTHR30055:SF234">
    <property type="entry name" value="HTH-TYPE TRANSCRIPTIONAL REGULATOR BETI"/>
    <property type="match status" value="1"/>
</dbReference>
<evidence type="ECO:0000313" key="8">
    <source>
        <dbReference type="Proteomes" id="UP000198282"/>
    </source>
</evidence>
<dbReference type="AlphaFoldDB" id="A0A239AAI0"/>
<dbReference type="SUPFAM" id="SSF48498">
    <property type="entry name" value="Tetracyclin repressor-like, C-terminal domain"/>
    <property type="match status" value="1"/>
</dbReference>
<dbReference type="GO" id="GO:0000976">
    <property type="term" value="F:transcription cis-regulatory region binding"/>
    <property type="evidence" value="ECO:0007669"/>
    <property type="project" value="TreeGrafter"/>
</dbReference>
<reference evidence="7 8" key="1">
    <citation type="submission" date="2017-06" db="EMBL/GenBank/DDBJ databases">
        <authorList>
            <person name="Kim H.J."/>
            <person name="Triplett B.A."/>
        </authorList>
    </citation>
    <scope>NUCLEOTIDE SEQUENCE [LARGE SCALE GENOMIC DNA]</scope>
    <source>
        <strain evidence="7 8">CGMCC 4.2132</strain>
    </source>
</reference>
<dbReference type="PANTHER" id="PTHR30055">
    <property type="entry name" value="HTH-TYPE TRANSCRIPTIONAL REGULATOR RUTR"/>
    <property type="match status" value="1"/>
</dbReference>
<evidence type="ECO:0000256" key="2">
    <source>
        <dbReference type="ARBA" id="ARBA00023125"/>
    </source>
</evidence>
<proteinExistence type="predicted"/>
<feature type="compositionally biased region" description="Low complexity" evidence="5">
    <location>
        <begin position="198"/>
        <end position="215"/>
    </location>
</feature>
<sequence>MRSAEQVSEVFSRRPKRADARRNYETLISAAREAFAEDGVSASLEDIARRAHVGIGTLYRHFPTRQDLFESVYVDEVEALCRTAGDLADQPPWDALAGWLHRFVRYTATKRALAEALNRDSELFRTCRTEVHAAGEPLLRRAQRAGTARTDASFDDVMHLVGGITMIHFAEPGQLERVVGMALNGLRPQPPSSDQESRAASSVASVSSATSVVSR</sequence>
<dbReference type="Pfam" id="PF21597">
    <property type="entry name" value="TetR_C_43"/>
    <property type="match status" value="1"/>
</dbReference>
<evidence type="ECO:0000256" key="4">
    <source>
        <dbReference type="PROSITE-ProRule" id="PRU00335"/>
    </source>
</evidence>
<feature type="DNA-binding region" description="H-T-H motif" evidence="4">
    <location>
        <begin position="43"/>
        <end position="62"/>
    </location>
</feature>
<protein>
    <submittedName>
        <fullName evidence="7">Transcriptional regulator, TetR family</fullName>
    </submittedName>
</protein>
<dbReference type="RefSeq" id="WP_089205238.1">
    <property type="nucleotide sequence ID" value="NZ_FZOD01000001.1"/>
</dbReference>
<dbReference type="PRINTS" id="PR00455">
    <property type="entry name" value="HTHTETR"/>
</dbReference>
<name>A0A239AAI0_9ACTN</name>
<dbReference type="GO" id="GO:0003700">
    <property type="term" value="F:DNA-binding transcription factor activity"/>
    <property type="evidence" value="ECO:0007669"/>
    <property type="project" value="TreeGrafter"/>
</dbReference>